<dbReference type="PATRIC" id="fig|1218492.5.peg.1266"/>
<feature type="transmembrane region" description="Helical" evidence="1">
    <location>
        <begin position="12"/>
        <end position="33"/>
    </location>
</feature>
<feature type="transmembrane region" description="Helical" evidence="1">
    <location>
        <begin position="250"/>
        <end position="268"/>
    </location>
</feature>
<comment type="caution">
    <text evidence="2">The sequence shown here is derived from an EMBL/GenBank/DDBJ whole genome shotgun (WGS) entry which is preliminary data.</text>
</comment>
<organism evidence="2 3">
    <name type="scientific">Bombilactobacillus mellifer</name>
    <dbReference type="NCBI Taxonomy" id="1218492"/>
    <lineage>
        <taxon>Bacteria</taxon>
        <taxon>Bacillati</taxon>
        <taxon>Bacillota</taxon>
        <taxon>Bacilli</taxon>
        <taxon>Lactobacillales</taxon>
        <taxon>Lactobacillaceae</taxon>
        <taxon>Bombilactobacillus</taxon>
    </lineage>
</organism>
<name>A0A0F4LRM0_9LACO</name>
<keyword evidence="3" id="KW-1185">Reference proteome</keyword>
<feature type="transmembrane region" description="Helical" evidence="1">
    <location>
        <begin position="76"/>
        <end position="96"/>
    </location>
</feature>
<feature type="transmembrane region" description="Helical" evidence="1">
    <location>
        <begin position="108"/>
        <end position="127"/>
    </location>
</feature>
<dbReference type="Proteomes" id="UP000033558">
    <property type="component" value="Unassembled WGS sequence"/>
</dbReference>
<feature type="transmembrane region" description="Helical" evidence="1">
    <location>
        <begin position="182"/>
        <end position="198"/>
    </location>
</feature>
<feature type="transmembrane region" description="Helical" evidence="1">
    <location>
        <begin position="386"/>
        <end position="403"/>
    </location>
</feature>
<feature type="transmembrane region" description="Helical" evidence="1">
    <location>
        <begin position="45"/>
        <end position="64"/>
    </location>
</feature>
<dbReference type="RefSeq" id="WP_046316927.1">
    <property type="nucleotide sequence ID" value="NZ_JBHSZT010000010.1"/>
</dbReference>
<protein>
    <recommendedName>
        <fullName evidence="4">Polysaccharide polymerase</fullName>
    </recommendedName>
</protein>
<feature type="transmembrane region" description="Helical" evidence="1">
    <location>
        <begin position="332"/>
        <end position="355"/>
    </location>
</feature>
<evidence type="ECO:0000313" key="2">
    <source>
        <dbReference type="EMBL" id="KJY60934.1"/>
    </source>
</evidence>
<evidence type="ECO:0008006" key="4">
    <source>
        <dbReference type="Google" id="ProtNLM"/>
    </source>
</evidence>
<gene>
    <name evidence="2" type="ORF">JG30_11220</name>
</gene>
<keyword evidence="1" id="KW-1133">Transmembrane helix</keyword>
<dbReference type="AlphaFoldDB" id="A0A0F4LRM0"/>
<evidence type="ECO:0000313" key="3">
    <source>
        <dbReference type="Proteomes" id="UP000033558"/>
    </source>
</evidence>
<feature type="transmembrane region" description="Helical" evidence="1">
    <location>
        <begin position="362"/>
        <end position="380"/>
    </location>
</feature>
<dbReference type="OrthoDB" id="10020941at2"/>
<keyword evidence="1" id="KW-0812">Transmembrane</keyword>
<sequence>MLKEYLKKVETSIFILLIFLQVNFFHTFSFLAQPLVSLNSDINKQLILVVIFFAFILLFPLIVTGNTDHYRYSFSFSIVVFIISLVILTLLSHRYYQISWFSCLKSSYYYWIIFYFWSALFVLKNNFDRMLRIIKWVSYIDLLILLIQDFFLITGKNLFIYLDEFSTNMLVINNRFVVDGDFLVFAAFCIFILAIYNAKKLDTFEIIYILFLILHQSFFSKGRVSLLILLLMVFVYFISYINKKSNKHKLLTIVLCLSIVLGAFYFIIKKMEFFSGSRSISGLVRIYESIYYITQSTLHGFWGIGFTDDASLLYSGINNYLGGKYSFTDVGVIGYLGVFGFLGLPFLLSYIYQFFKLERSHFNMEAFGISFCYIFGQWLTLFPLNISRIFLFTVTNAILVVFFNSKSSIGVSHYIRKEN</sequence>
<accession>A0A0F4LRM0</accession>
<feature type="transmembrane region" description="Helical" evidence="1">
    <location>
        <begin position="139"/>
        <end position="162"/>
    </location>
</feature>
<reference evidence="2 3" key="1">
    <citation type="submission" date="2015-01" db="EMBL/GenBank/DDBJ databases">
        <title>Comparative genomics of the lactic acid bacteria isolated from the honey bee gut.</title>
        <authorList>
            <person name="Ellegaard K.M."/>
            <person name="Tamarit D."/>
            <person name="Javelind E."/>
            <person name="Olofsson T."/>
            <person name="Andersson S.G."/>
            <person name="Vasquez A."/>
        </authorList>
    </citation>
    <scope>NUCLEOTIDE SEQUENCE [LARGE SCALE GENOMIC DNA]</scope>
    <source>
        <strain evidence="2 3">Bin4</strain>
    </source>
</reference>
<dbReference type="STRING" id="1218492.JG30_11220"/>
<dbReference type="EMBL" id="JXJQ01000009">
    <property type="protein sequence ID" value="KJY60934.1"/>
    <property type="molecule type" value="Genomic_DNA"/>
</dbReference>
<keyword evidence="1" id="KW-0472">Membrane</keyword>
<dbReference type="HOGENOM" id="CLU_054186_0_0_9"/>
<feature type="transmembrane region" description="Helical" evidence="1">
    <location>
        <begin position="224"/>
        <end position="241"/>
    </location>
</feature>
<evidence type="ECO:0000256" key="1">
    <source>
        <dbReference type="SAM" id="Phobius"/>
    </source>
</evidence>
<proteinExistence type="predicted"/>